<keyword evidence="3" id="KW-1185">Reference proteome</keyword>
<keyword evidence="2" id="KW-0378">Hydrolase</keyword>
<gene>
    <name evidence="2" type="ORF">LQ567_04935</name>
</gene>
<evidence type="ECO:0000256" key="1">
    <source>
        <dbReference type="SAM" id="Phobius"/>
    </source>
</evidence>
<keyword evidence="1" id="KW-1133">Transmembrane helix</keyword>
<dbReference type="GO" id="GO:0006508">
    <property type="term" value="P:proteolysis"/>
    <property type="evidence" value="ECO:0007669"/>
    <property type="project" value="UniProtKB-KW"/>
</dbReference>
<feature type="transmembrane region" description="Helical" evidence="1">
    <location>
        <begin position="399"/>
        <end position="418"/>
    </location>
</feature>
<keyword evidence="1" id="KW-0472">Membrane</keyword>
<dbReference type="RefSeq" id="WP_231002999.1">
    <property type="nucleotide sequence ID" value="NZ_JAJNEC010000004.1"/>
</dbReference>
<sequence length="437" mass="48891">MMRCVSAIKEMTVVPHFMIAVLFLLLRLPLFAQHAVPLVKATSKTVTIRDGNHLKTGYWAVLPEKKPDCYFVELPQKAHPVTFITDQDSISFDVVYGNDYDFIILLNGKDSCYTRISARYNNLNTFIRGRAGIRPDTIPFTLGDNRKIYVQAKLNGATIRNIQLDMGAGGTVINKASVGKVKMNFDQKVTLANSDGVNLVSSASKNVLQIGKLVWDSVSIAVAGNMKENEDLIIGNSLFKDKILEINYNNRLLVVHDTLPPQVAAYSRHDLILDGGTIPYIVVSLTIRNKTQTGWVMFDTGARTSILNSEDVSMPLRIMTELADMIGLDDAIVPKLRIGNYQLSGFEYKTRQMGTAGLNMILGNDLLRRFNLVFDNKNGYLYMQPNVLTNAPYGKRDEYYVVRGVVAVFLIIAFIVIFKKVRKKPGRMGETGSRIFM</sequence>
<evidence type="ECO:0000313" key="2">
    <source>
        <dbReference type="EMBL" id="MCD2422096.1"/>
    </source>
</evidence>
<accession>A0ABS8PLW6</accession>
<keyword evidence="2" id="KW-0645">Protease</keyword>
<protein>
    <submittedName>
        <fullName evidence="2">Aspartyl protease family protein</fullName>
    </submittedName>
</protein>
<keyword evidence="1" id="KW-0812">Transmembrane</keyword>
<organism evidence="2 3">
    <name type="scientific">Niabella pedocola</name>
    <dbReference type="NCBI Taxonomy" id="1752077"/>
    <lineage>
        <taxon>Bacteria</taxon>
        <taxon>Pseudomonadati</taxon>
        <taxon>Bacteroidota</taxon>
        <taxon>Chitinophagia</taxon>
        <taxon>Chitinophagales</taxon>
        <taxon>Chitinophagaceae</taxon>
        <taxon>Niabella</taxon>
    </lineage>
</organism>
<dbReference type="EMBL" id="JAJNEC010000004">
    <property type="protein sequence ID" value="MCD2422096.1"/>
    <property type="molecule type" value="Genomic_DNA"/>
</dbReference>
<dbReference type="Proteomes" id="UP001199816">
    <property type="component" value="Unassembled WGS sequence"/>
</dbReference>
<dbReference type="InterPro" id="IPR021109">
    <property type="entry name" value="Peptidase_aspartic_dom_sf"/>
</dbReference>
<name>A0ABS8PLW6_9BACT</name>
<dbReference type="GO" id="GO:0008233">
    <property type="term" value="F:peptidase activity"/>
    <property type="evidence" value="ECO:0007669"/>
    <property type="project" value="UniProtKB-KW"/>
</dbReference>
<comment type="caution">
    <text evidence="2">The sequence shown here is derived from an EMBL/GenBank/DDBJ whole genome shotgun (WGS) entry which is preliminary data.</text>
</comment>
<dbReference type="Gene3D" id="2.40.70.10">
    <property type="entry name" value="Acid Proteases"/>
    <property type="match status" value="2"/>
</dbReference>
<proteinExistence type="predicted"/>
<evidence type="ECO:0000313" key="3">
    <source>
        <dbReference type="Proteomes" id="UP001199816"/>
    </source>
</evidence>
<reference evidence="2 3" key="1">
    <citation type="submission" date="2021-11" db="EMBL/GenBank/DDBJ databases">
        <title>Genomic of Niabella pedocola.</title>
        <authorList>
            <person name="Wu T."/>
        </authorList>
    </citation>
    <scope>NUCLEOTIDE SEQUENCE [LARGE SCALE GENOMIC DNA]</scope>
    <source>
        <strain evidence="2 3">JCM 31011</strain>
    </source>
</reference>
<dbReference type="SUPFAM" id="SSF50630">
    <property type="entry name" value="Acid proteases"/>
    <property type="match status" value="1"/>
</dbReference>